<protein>
    <submittedName>
        <fullName evidence="4">AraC family transcriptional regulator with amidase-like domain</fullName>
    </submittedName>
</protein>
<keyword evidence="1" id="KW-0805">Transcription regulation</keyword>
<dbReference type="Pfam" id="PF01965">
    <property type="entry name" value="DJ-1_PfpI"/>
    <property type="match status" value="1"/>
</dbReference>
<feature type="domain" description="HTH araC/xylS-type" evidence="3">
    <location>
        <begin position="222"/>
        <end position="318"/>
    </location>
</feature>
<dbReference type="SUPFAM" id="SSF46689">
    <property type="entry name" value="Homeodomain-like"/>
    <property type="match status" value="2"/>
</dbReference>
<dbReference type="GO" id="GO:0043565">
    <property type="term" value="F:sequence-specific DNA binding"/>
    <property type="evidence" value="ECO:0007669"/>
    <property type="project" value="InterPro"/>
</dbReference>
<dbReference type="SMART" id="SM00342">
    <property type="entry name" value="HTH_ARAC"/>
    <property type="match status" value="1"/>
</dbReference>
<evidence type="ECO:0000256" key="2">
    <source>
        <dbReference type="ARBA" id="ARBA00023163"/>
    </source>
</evidence>
<dbReference type="EMBL" id="QJSU01000007">
    <property type="protein sequence ID" value="PYE38452.1"/>
    <property type="molecule type" value="Genomic_DNA"/>
</dbReference>
<dbReference type="Gene3D" id="1.10.10.60">
    <property type="entry name" value="Homeodomain-like"/>
    <property type="match status" value="1"/>
</dbReference>
<dbReference type="PANTHER" id="PTHR43130:SF3">
    <property type="entry name" value="HTH-TYPE TRANSCRIPTIONAL REGULATOR RV1931C"/>
    <property type="match status" value="1"/>
</dbReference>
<name>A0A2V4UXC4_9GAMM</name>
<keyword evidence="5" id="KW-1185">Reference proteome</keyword>
<dbReference type="InterPro" id="IPR018060">
    <property type="entry name" value="HTH_AraC"/>
</dbReference>
<evidence type="ECO:0000256" key="1">
    <source>
        <dbReference type="ARBA" id="ARBA00023015"/>
    </source>
</evidence>
<dbReference type="Pfam" id="PF12833">
    <property type="entry name" value="HTH_18"/>
    <property type="match status" value="1"/>
</dbReference>
<dbReference type="CDD" id="cd03136">
    <property type="entry name" value="GATase1_AraC_ArgR_like"/>
    <property type="match status" value="1"/>
</dbReference>
<dbReference type="PANTHER" id="PTHR43130">
    <property type="entry name" value="ARAC-FAMILY TRANSCRIPTIONAL REGULATOR"/>
    <property type="match status" value="1"/>
</dbReference>
<gene>
    <name evidence="4" type="ORF">DFP82_10774</name>
</gene>
<dbReference type="AlphaFoldDB" id="A0A2V4UXC4"/>
<keyword evidence="2" id="KW-0804">Transcription</keyword>
<organism evidence="4 5">
    <name type="scientific">Psychrobacter fozii</name>
    <dbReference type="NCBI Taxonomy" id="198480"/>
    <lineage>
        <taxon>Bacteria</taxon>
        <taxon>Pseudomonadati</taxon>
        <taxon>Pseudomonadota</taxon>
        <taxon>Gammaproteobacteria</taxon>
        <taxon>Moraxellales</taxon>
        <taxon>Moraxellaceae</taxon>
        <taxon>Psychrobacter</taxon>
    </lineage>
</organism>
<dbReference type="OrthoDB" id="9803764at2"/>
<sequence>MILKPDKDGVFTISFLLLPEYAMVALLSAIEPLRVANRFAGREIFRWQLLSEDGPPVAASNLLALQQTVAICDAAVPLNVFVCSSFNPKNYIRDDTIAWLKKLNRRGSLIGAMDTGCYLLAAAGLLKKHKIALHWEAAPSFQEDYPELELTNELFEVDHNLITCAGGTSAIDLMLYIIQEELGHSLAIKVCEQFIKSGIRQKSDKQRIDLSARLKIYHPRLLRVLENMEANLESPLSTEELAKYAHISVRQLERLFRSFLNDSPSGYYMKLRLERSRQLLKESSLSISEIRIICGFNSAPHFTRSYRKYFARSPSEDR</sequence>
<dbReference type="InterPro" id="IPR029062">
    <property type="entry name" value="Class_I_gatase-like"/>
</dbReference>
<dbReference type="Gene3D" id="3.40.50.880">
    <property type="match status" value="1"/>
</dbReference>
<evidence type="ECO:0000259" key="3">
    <source>
        <dbReference type="PROSITE" id="PS01124"/>
    </source>
</evidence>
<dbReference type="PROSITE" id="PS01124">
    <property type="entry name" value="HTH_ARAC_FAMILY_2"/>
    <property type="match status" value="1"/>
</dbReference>
<dbReference type="SUPFAM" id="SSF52317">
    <property type="entry name" value="Class I glutamine amidotransferase-like"/>
    <property type="match status" value="1"/>
</dbReference>
<dbReference type="GO" id="GO:0003700">
    <property type="term" value="F:DNA-binding transcription factor activity"/>
    <property type="evidence" value="ECO:0007669"/>
    <property type="project" value="InterPro"/>
</dbReference>
<dbReference type="InterPro" id="IPR002818">
    <property type="entry name" value="DJ-1/PfpI"/>
</dbReference>
<dbReference type="RefSeq" id="WP_110923607.1">
    <property type="nucleotide sequence ID" value="NZ_QJSU01000007.1"/>
</dbReference>
<dbReference type="InterPro" id="IPR052158">
    <property type="entry name" value="INH-QAR"/>
</dbReference>
<evidence type="ECO:0000313" key="5">
    <source>
        <dbReference type="Proteomes" id="UP000247746"/>
    </source>
</evidence>
<accession>A0A2V4UXC4</accession>
<proteinExistence type="predicted"/>
<dbReference type="Proteomes" id="UP000247746">
    <property type="component" value="Unassembled WGS sequence"/>
</dbReference>
<dbReference type="InterPro" id="IPR009057">
    <property type="entry name" value="Homeodomain-like_sf"/>
</dbReference>
<comment type="caution">
    <text evidence="4">The sequence shown here is derived from an EMBL/GenBank/DDBJ whole genome shotgun (WGS) entry which is preliminary data.</text>
</comment>
<reference evidence="4 5" key="1">
    <citation type="submission" date="2018-06" db="EMBL/GenBank/DDBJ databases">
        <title>Genomic Encyclopedia of Type Strains, Phase III (KMG-III): the genomes of soil and plant-associated and newly described type strains.</title>
        <authorList>
            <person name="Whitman W."/>
        </authorList>
    </citation>
    <scope>NUCLEOTIDE SEQUENCE [LARGE SCALE GENOMIC DNA]</scope>
    <source>
        <strain evidence="4 5">CECT 5889</strain>
    </source>
</reference>
<evidence type="ECO:0000313" key="4">
    <source>
        <dbReference type="EMBL" id="PYE38452.1"/>
    </source>
</evidence>